<accession>A0ABZ1XCH3</accession>
<evidence type="ECO:0000259" key="2">
    <source>
        <dbReference type="Pfam" id="PF00561"/>
    </source>
</evidence>
<dbReference type="GO" id="GO:0016787">
    <property type="term" value="F:hydrolase activity"/>
    <property type="evidence" value="ECO:0007669"/>
    <property type="project" value="UniProtKB-KW"/>
</dbReference>
<keyword evidence="4" id="KW-1185">Reference proteome</keyword>
<dbReference type="RefSeq" id="WP_329395355.1">
    <property type="nucleotide sequence ID" value="NZ_CP109019.1"/>
</dbReference>
<dbReference type="InterPro" id="IPR050228">
    <property type="entry name" value="Carboxylesterase_BioH"/>
</dbReference>
<dbReference type="EMBL" id="CP109019">
    <property type="protein sequence ID" value="WUT81205.1"/>
    <property type="molecule type" value="Genomic_DNA"/>
</dbReference>
<proteinExistence type="predicted"/>
<evidence type="ECO:0000256" key="1">
    <source>
        <dbReference type="SAM" id="MobiDB-lite"/>
    </source>
</evidence>
<dbReference type="SUPFAM" id="SSF53474">
    <property type="entry name" value="alpha/beta-Hydrolases"/>
    <property type="match status" value="1"/>
</dbReference>
<name>A0ABZ1XCH3_9ACTN</name>
<dbReference type="Pfam" id="PF00561">
    <property type="entry name" value="Abhydrolase_1"/>
    <property type="match status" value="1"/>
</dbReference>
<dbReference type="PANTHER" id="PTHR43194:SF5">
    <property type="entry name" value="PIMELOYL-[ACYL-CARRIER PROTEIN] METHYL ESTER ESTERASE"/>
    <property type="match status" value="1"/>
</dbReference>
<dbReference type="InterPro" id="IPR000073">
    <property type="entry name" value="AB_hydrolase_1"/>
</dbReference>
<keyword evidence="3" id="KW-0378">Hydrolase</keyword>
<feature type="region of interest" description="Disordered" evidence="1">
    <location>
        <begin position="1"/>
        <end position="29"/>
    </location>
</feature>
<evidence type="ECO:0000313" key="4">
    <source>
        <dbReference type="Proteomes" id="UP001432060"/>
    </source>
</evidence>
<dbReference type="InterPro" id="IPR029058">
    <property type="entry name" value="AB_hydrolase_fold"/>
</dbReference>
<evidence type="ECO:0000313" key="3">
    <source>
        <dbReference type="EMBL" id="WUT81205.1"/>
    </source>
</evidence>
<feature type="domain" description="AB hydrolase-1" evidence="2">
    <location>
        <begin position="56"/>
        <end position="294"/>
    </location>
</feature>
<dbReference type="Gene3D" id="3.40.50.1820">
    <property type="entry name" value="alpha/beta hydrolase"/>
    <property type="match status" value="1"/>
</dbReference>
<organism evidence="3 4">
    <name type="scientific">Streptomyces melanogenes</name>
    <dbReference type="NCBI Taxonomy" id="67326"/>
    <lineage>
        <taxon>Bacteria</taxon>
        <taxon>Bacillati</taxon>
        <taxon>Actinomycetota</taxon>
        <taxon>Actinomycetes</taxon>
        <taxon>Kitasatosporales</taxon>
        <taxon>Streptomycetaceae</taxon>
        <taxon>Streptomyces</taxon>
    </lineage>
</organism>
<reference evidence="3" key="1">
    <citation type="submission" date="2022-10" db="EMBL/GenBank/DDBJ databases">
        <title>The complete genomes of actinobacterial strains from the NBC collection.</title>
        <authorList>
            <person name="Joergensen T.S."/>
            <person name="Alvarez Arevalo M."/>
            <person name="Sterndorff E.B."/>
            <person name="Faurdal D."/>
            <person name="Vuksanovic O."/>
            <person name="Mourched A.-S."/>
            <person name="Charusanti P."/>
            <person name="Shaw S."/>
            <person name="Blin K."/>
            <person name="Weber T."/>
        </authorList>
    </citation>
    <scope>NUCLEOTIDE SEQUENCE</scope>
    <source>
        <strain evidence="3">NBC_00668</strain>
    </source>
</reference>
<sequence>MTHLAAGPALPDTDADSDTFTETETQTDTRDHEIAWPSAHYPCRVVTPRAPTTGEPLLVLGGGLQSRHSWARLERHLAPHRPLLIPDLPPARSPGQARASLTWDDLTAAALSAVDQLSVPRFAVLAVSSGYPIGYRLAQRHPDRVTRLMLFGAAPHPSPRLAALIHEGLRREAAPRPADSPAARRHTAAELVNVLTNTRAAERHLLIKAAARVMLDQLTASPYDPLVRYVFDRGFLLLRDPLPAGGITGVPALVGVGEHDTATTVEDNRAVAATIANATFLVMRNADHLLHLERDADFAAAITRFLDGTPLDDLPDCTAEIIP</sequence>
<dbReference type="PANTHER" id="PTHR43194">
    <property type="entry name" value="HYDROLASE ALPHA/BETA FOLD FAMILY"/>
    <property type="match status" value="1"/>
</dbReference>
<protein>
    <submittedName>
        <fullName evidence="3">Alpha/beta hydrolase</fullName>
    </submittedName>
</protein>
<gene>
    <name evidence="3" type="ORF">OG515_02860</name>
</gene>
<dbReference type="Proteomes" id="UP001432060">
    <property type="component" value="Chromosome"/>
</dbReference>